<dbReference type="RefSeq" id="WP_076168250.1">
    <property type="nucleotide sequence ID" value="NZ_JBEZVB010000047.1"/>
</dbReference>
<dbReference type="EMBL" id="MQUQ01000031">
    <property type="protein sequence ID" value="OLZ43607.1"/>
    <property type="molecule type" value="Genomic_DNA"/>
</dbReference>
<evidence type="ECO:0000313" key="2">
    <source>
        <dbReference type="Proteomes" id="UP000187486"/>
    </source>
</evidence>
<keyword evidence="2" id="KW-1185">Reference proteome</keyword>
<organism evidence="1 2">
    <name type="scientific">Amycolatopsis coloradensis</name>
    <dbReference type="NCBI Taxonomy" id="76021"/>
    <lineage>
        <taxon>Bacteria</taxon>
        <taxon>Bacillati</taxon>
        <taxon>Actinomycetota</taxon>
        <taxon>Actinomycetes</taxon>
        <taxon>Pseudonocardiales</taxon>
        <taxon>Pseudonocardiaceae</taxon>
        <taxon>Amycolatopsis</taxon>
    </lineage>
</organism>
<evidence type="ECO:0000313" key="1">
    <source>
        <dbReference type="EMBL" id="OLZ43607.1"/>
    </source>
</evidence>
<comment type="caution">
    <text evidence="1">The sequence shown here is derived from an EMBL/GenBank/DDBJ whole genome shotgun (WGS) entry which is preliminary data.</text>
</comment>
<dbReference type="Proteomes" id="UP000187486">
    <property type="component" value="Unassembled WGS sequence"/>
</dbReference>
<name>A0A1R0KER0_9PSEU</name>
<protein>
    <submittedName>
        <fullName evidence="1">Uncharacterized protein</fullName>
    </submittedName>
</protein>
<sequence length="283" mass="31003">MSPHTWRRRRHHLELHLADGRVEHVPVPVDGLLTNTPGALTTDAAADLLHLDGTLQALAWTLRLKSETAARTLIQLRAGSRPRSVDSLPAGSDPLTYATTEHALRVEQLDNVEITAMTLREFVICLDLGGPLAEAADGWQRDPAPPAGVEAFVDADHFIAAEPRRAQRAVWGGTVLDGVEVWGTQWRREPDDRPGHLEPYGIVGTWALGYLPATQELYAVRRETGQPRTVWLLGRGFAVIEDVADVLAPILPTMRRPNSLLYAADAVRASRRPRLVHPPGGTG</sequence>
<gene>
    <name evidence="1" type="ORF">BS329_38790</name>
</gene>
<dbReference type="OrthoDB" id="3640645at2"/>
<reference evidence="1 2" key="1">
    <citation type="submission" date="2016-01" db="EMBL/GenBank/DDBJ databases">
        <title>Amycolatopsis coloradensis genome sequencing and assembly.</title>
        <authorList>
            <person name="Mayilraj S."/>
        </authorList>
    </citation>
    <scope>NUCLEOTIDE SEQUENCE [LARGE SCALE GENOMIC DNA]</scope>
    <source>
        <strain evidence="1 2">DSM 44225</strain>
    </source>
</reference>
<dbReference type="AlphaFoldDB" id="A0A1R0KER0"/>
<proteinExistence type="predicted"/>
<accession>A0A1R0KER0</accession>